<reference evidence="3" key="1">
    <citation type="submission" date="2025-08" db="UniProtKB">
        <authorList>
            <consortium name="RefSeq"/>
        </authorList>
    </citation>
    <scope>IDENTIFICATION</scope>
    <source>
        <tissue evidence="3">Gonad</tissue>
    </source>
</reference>
<dbReference type="RefSeq" id="XP_019641666.1">
    <property type="nucleotide sequence ID" value="XM_019786107.1"/>
</dbReference>
<sequence>MQYSYLLGLATTLVVVWLSTGVTDAAIGQWPLNGGPCPYDESDVDICGLGCWCENDYSYCSSPPACFDSSCYRCWPELNDFCCMKEWSGMTCGFVGFVVGSSPNKVLCPLDMDAPGIVAAGPLTLPTGK</sequence>
<proteinExistence type="predicted"/>
<dbReference type="KEGG" id="bbel:109483115"/>
<name>A0A6P5AIC8_BRABE</name>
<dbReference type="AlphaFoldDB" id="A0A6P5AIC8"/>
<dbReference type="GeneID" id="109483115"/>
<dbReference type="Proteomes" id="UP000515135">
    <property type="component" value="Unplaced"/>
</dbReference>
<gene>
    <name evidence="3" type="primary">LOC109483115</name>
</gene>
<evidence type="ECO:0000313" key="3">
    <source>
        <dbReference type="RefSeq" id="XP_019641666.1"/>
    </source>
</evidence>
<protein>
    <submittedName>
        <fullName evidence="3">Uncharacterized protein LOC109483115</fullName>
    </submittedName>
</protein>
<feature type="chain" id="PRO_5027545309" evidence="1">
    <location>
        <begin position="26"/>
        <end position="129"/>
    </location>
</feature>
<evidence type="ECO:0000313" key="2">
    <source>
        <dbReference type="Proteomes" id="UP000515135"/>
    </source>
</evidence>
<dbReference type="OrthoDB" id="9996640at2759"/>
<organism evidence="2 3">
    <name type="scientific">Branchiostoma belcheri</name>
    <name type="common">Amphioxus</name>
    <dbReference type="NCBI Taxonomy" id="7741"/>
    <lineage>
        <taxon>Eukaryota</taxon>
        <taxon>Metazoa</taxon>
        <taxon>Chordata</taxon>
        <taxon>Cephalochordata</taxon>
        <taxon>Leptocardii</taxon>
        <taxon>Amphioxiformes</taxon>
        <taxon>Branchiostomatidae</taxon>
        <taxon>Branchiostoma</taxon>
    </lineage>
</organism>
<keyword evidence="1" id="KW-0732">Signal</keyword>
<keyword evidence="2" id="KW-1185">Reference proteome</keyword>
<accession>A0A6P5AIC8</accession>
<feature type="signal peptide" evidence="1">
    <location>
        <begin position="1"/>
        <end position="25"/>
    </location>
</feature>
<evidence type="ECO:0000256" key="1">
    <source>
        <dbReference type="SAM" id="SignalP"/>
    </source>
</evidence>